<reference evidence="1" key="1">
    <citation type="submission" date="2022-02" db="EMBL/GenBank/DDBJ databases">
        <title>Plant Genome Project.</title>
        <authorList>
            <person name="Zhang R.-G."/>
        </authorList>
    </citation>
    <scope>NUCLEOTIDE SEQUENCE</scope>
    <source>
        <strain evidence="1">AT1</strain>
    </source>
</reference>
<evidence type="ECO:0000313" key="2">
    <source>
        <dbReference type="Proteomes" id="UP001062846"/>
    </source>
</evidence>
<comment type="caution">
    <text evidence="1">The sequence shown here is derived from an EMBL/GenBank/DDBJ whole genome shotgun (WGS) entry which is preliminary data.</text>
</comment>
<dbReference type="Proteomes" id="UP001062846">
    <property type="component" value="Chromosome 10"/>
</dbReference>
<name>A0ACC0M7K7_RHOML</name>
<evidence type="ECO:0000313" key="1">
    <source>
        <dbReference type="EMBL" id="KAI8537026.1"/>
    </source>
</evidence>
<sequence length="98" mass="10945">MRASFNESRTWVVSAAGDGVYEVHSFPNVTVDIIRHICSCQKWQLNGFPCAHTVIVLSSSGKDMTEYVDPLLLYTNILCLLLHLDPPNTNCMDARVFG</sequence>
<keyword evidence="2" id="KW-1185">Reference proteome</keyword>
<gene>
    <name evidence="1" type="ORF">RHMOL_Rhmol10G0303000</name>
</gene>
<proteinExistence type="predicted"/>
<accession>A0ACC0M7K7</accession>
<dbReference type="EMBL" id="CM046397">
    <property type="protein sequence ID" value="KAI8537026.1"/>
    <property type="molecule type" value="Genomic_DNA"/>
</dbReference>
<protein>
    <submittedName>
        <fullName evidence="1">Uncharacterized protein</fullName>
    </submittedName>
</protein>
<organism evidence="1 2">
    <name type="scientific">Rhododendron molle</name>
    <name type="common">Chinese azalea</name>
    <name type="synonym">Azalea mollis</name>
    <dbReference type="NCBI Taxonomy" id="49168"/>
    <lineage>
        <taxon>Eukaryota</taxon>
        <taxon>Viridiplantae</taxon>
        <taxon>Streptophyta</taxon>
        <taxon>Embryophyta</taxon>
        <taxon>Tracheophyta</taxon>
        <taxon>Spermatophyta</taxon>
        <taxon>Magnoliopsida</taxon>
        <taxon>eudicotyledons</taxon>
        <taxon>Gunneridae</taxon>
        <taxon>Pentapetalae</taxon>
        <taxon>asterids</taxon>
        <taxon>Ericales</taxon>
        <taxon>Ericaceae</taxon>
        <taxon>Ericoideae</taxon>
        <taxon>Rhodoreae</taxon>
        <taxon>Rhododendron</taxon>
    </lineage>
</organism>